<evidence type="ECO:0000313" key="2">
    <source>
        <dbReference type="Proteomes" id="UP000075476"/>
    </source>
</evidence>
<proteinExistence type="predicted"/>
<sequence>MDMDKKITFKAKKDIYWEDWGHLRLVFSRGNVYPGILHKDGSVTAETPYYEGISDYVDIDSIEII</sequence>
<name>A0A9X0MCM5_BACCE</name>
<comment type="caution">
    <text evidence="1">The sequence shown here is derived from an EMBL/GenBank/DDBJ whole genome shotgun (WGS) entry which is preliminary data.</text>
</comment>
<gene>
    <name evidence="1" type="ORF">AT268_17480</name>
</gene>
<dbReference type="Proteomes" id="UP000075476">
    <property type="component" value="Unassembled WGS sequence"/>
</dbReference>
<protein>
    <submittedName>
        <fullName evidence="1">Uncharacterized protein</fullName>
    </submittedName>
</protein>
<accession>A0A9X0MCM5</accession>
<reference evidence="1 2" key="1">
    <citation type="submission" date="2015-12" db="EMBL/GenBank/DDBJ databases">
        <title>Bacillus cereus Group isolate.</title>
        <authorList>
            <person name="Kovac J."/>
        </authorList>
    </citation>
    <scope>NUCLEOTIDE SEQUENCE [LARGE SCALE GENOMIC DNA]</scope>
    <source>
        <strain evidence="1 2">FSL K6-0073</strain>
    </source>
</reference>
<dbReference type="EMBL" id="LOMO01000235">
    <property type="protein sequence ID" value="KXY30097.1"/>
    <property type="molecule type" value="Genomic_DNA"/>
</dbReference>
<organism evidence="1 2">
    <name type="scientific">Bacillus cereus</name>
    <dbReference type="NCBI Taxonomy" id="1396"/>
    <lineage>
        <taxon>Bacteria</taxon>
        <taxon>Bacillati</taxon>
        <taxon>Bacillota</taxon>
        <taxon>Bacilli</taxon>
        <taxon>Bacillales</taxon>
        <taxon>Bacillaceae</taxon>
        <taxon>Bacillus</taxon>
        <taxon>Bacillus cereus group</taxon>
    </lineage>
</organism>
<evidence type="ECO:0000313" key="1">
    <source>
        <dbReference type="EMBL" id="KXY30097.1"/>
    </source>
</evidence>
<dbReference type="AlphaFoldDB" id="A0A9X0MCM5"/>